<reference evidence="1" key="1">
    <citation type="journal article" date="2019" name="Beilstein J. Org. Chem.">
        <title>Nanangenines: drimane sesquiterpenoids as the dominant metabolite cohort of a novel Australian fungus, Aspergillus nanangensis.</title>
        <authorList>
            <person name="Lacey H.J."/>
            <person name="Gilchrist C.L.M."/>
            <person name="Crombie A."/>
            <person name="Kalaitzis J.A."/>
            <person name="Vuong D."/>
            <person name="Rutledge P.J."/>
            <person name="Turner P."/>
            <person name="Pitt J.I."/>
            <person name="Lacey E."/>
            <person name="Chooi Y.H."/>
            <person name="Piggott A.M."/>
        </authorList>
    </citation>
    <scope>NUCLEOTIDE SEQUENCE</scope>
    <source>
        <strain evidence="1">MST-FP2251</strain>
    </source>
</reference>
<evidence type="ECO:0000313" key="1">
    <source>
        <dbReference type="EMBL" id="KAF9892061.1"/>
    </source>
</evidence>
<dbReference type="Gene3D" id="3.80.10.10">
    <property type="entry name" value="Ribonuclease Inhibitor"/>
    <property type="match status" value="1"/>
</dbReference>
<protein>
    <submittedName>
        <fullName evidence="1">Uncharacterized protein</fullName>
    </submittedName>
</protein>
<organism evidence="1 2">
    <name type="scientific">Aspergillus nanangensis</name>
    <dbReference type="NCBI Taxonomy" id="2582783"/>
    <lineage>
        <taxon>Eukaryota</taxon>
        <taxon>Fungi</taxon>
        <taxon>Dikarya</taxon>
        <taxon>Ascomycota</taxon>
        <taxon>Pezizomycotina</taxon>
        <taxon>Eurotiomycetes</taxon>
        <taxon>Eurotiomycetidae</taxon>
        <taxon>Eurotiales</taxon>
        <taxon>Aspergillaceae</taxon>
        <taxon>Aspergillus</taxon>
        <taxon>Aspergillus subgen. Circumdati</taxon>
    </lineage>
</organism>
<accession>A0AAD4GWP8</accession>
<dbReference type="AlphaFoldDB" id="A0AAD4GWP8"/>
<dbReference type="Proteomes" id="UP001194746">
    <property type="component" value="Unassembled WGS sequence"/>
</dbReference>
<proteinExistence type="predicted"/>
<evidence type="ECO:0000313" key="2">
    <source>
        <dbReference type="Proteomes" id="UP001194746"/>
    </source>
</evidence>
<sequence>MNSLPPEILDIILDFHKHHYGTLFSLALTCRDLAEPALSRLYDIFFKDNFRDKPDNPKEYVEPPEKTLLRWKTVLHSSLVSRSTGRCRTYLPYYRYVQYLDLIELSHCLHSTDQTLIQELTAGSLKCILPPEANAYGYKTPNQRLCTALGRIFFNAPRTIRELSVPLITDHIFLLKWIPRMRGLHALYVESGLAIVGEVNSFIKRFCPDLQKIAVKYFPNYHIFDEEDPGYWAFRFLNGLRPNTLKHLDMGDGLPLGPSAFHAISHHFDTLTVLKINNIGEPMASELCTTHPPQKLETLEIGEDVETPLPFPCAVGEWICESRRLRHLQLRGQMVDAHVIRHVLTSPNLTLETFGVASDGDKVDLDGFSPYESLYEHLPTQKGLKELKIEVDEHYRGENLELLFDSLRKLHSLRALDIVKATSSGRSRQIANLASSLPQLERLKVCGGDLDNSFWRSLKVPKLRHLSIQCQEIWAGPNRNNFRFTRQGVLRFIRRLGPQNEGFLLEIDHPFSGVHAISSEEDHRRIREELSAHLKGTFLLVER</sequence>
<comment type="caution">
    <text evidence="1">The sequence shown here is derived from an EMBL/GenBank/DDBJ whole genome shotgun (WGS) entry which is preliminary data.</text>
</comment>
<gene>
    <name evidence="1" type="ORF">FE257_002467</name>
</gene>
<dbReference type="InterPro" id="IPR032675">
    <property type="entry name" value="LRR_dom_sf"/>
</dbReference>
<name>A0AAD4GWP8_ASPNN</name>
<keyword evidence="2" id="KW-1185">Reference proteome</keyword>
<dbReference type="SUPFAM" id="SSF52047">
    <property type="entry name" value="RNI-like"/>
    <property type="match status" value="1"/>
</dbReference>
<reference evidence="1" key="2">
    <citation type="submission" date="2020-02" db="EMBL/GenBank/DDBJ databases">
        <authorList>
            <person name="Gilchrist C.L.M."/>
            <person name="Chooi Y.-H."/>
        </authorList>
    </citation>
    <scope>NUCLEOTIDE SEQUENCE</scope>
    <source>
        <strain evidence="1">MST-FP2251</strain>
    </source>
</reference>
<dbReference type="EMBL" id="VCAU01000014">
    <property type="protein sequence ID" value="KAF9892061.1"/>
    <property type="molecule type" value="Genomic_DNA"/>
</dbReference>